<accession>D8SJJ1</accession>
<dbReference type="FunFam" id="1.25.40.10:FF:000158">
    <property type="entry name" value="pentatricopeptide repeat-containing protein At2g33680"/>
    <property type="match status" value="1"/>
</dbReference>
<dbReference type="InterPro" id="IPR046960">
    <property type="entry name" value="PPR_At4g14850-like_plant"/>
</dbReference>
<evidence type="ECO:0000256" key="1">
    <source>
        <dbReference type="ARBA" id="ARBA00022737"/>
    </source>
</evidence>
<reference evidence="4 5" key="1">
    <citation type="journal article" date="2011" name="Science">
        <title>The Selaginella genome identifies genetic changes associated with the evolution of vascular plants.</title>
        <authorList>
            <person name="Banks J.A."/>
            <person name="Nishiyama T."/>
            <person name="Hasebe M."/>
            <person name="Bowman J.L."/>
            <person name="Gribskov M."/>
            <person name="dePamphilis C."/>
            <person name="Albert V.A."/>
            <person name="Aono N."/>
            <person name="Aoyama T."/>
            <person name="Ambrose B.A."/>
            <person name="Ashton N.W."/>
            <person name="Axtell M.J."/>
            <person name="Barker E."/>
            <person name="Barker M.S."/>
            <person name="Bennetzen J.L."/>
            <person name="Bonawitz N.D."/>
            <person name="Chapple C."/>
            <person name="Cheng C."/>
            <person name="Correa L.G."/>
            <person name="Dacre M."/>
            <person name="DeBarry J."/>
            <person name="Dreyer I."/>
            <person name="Elias M."/>
            <person name="Engstrom E.M."/>
            <person name="Estelle M."/>
            <person name="Feng L."/>
            <person name="Finet C."/>
            <person name="Floyd S.K."/>
            <person name="Frommer W.B."/>
            <person name="Fujita T."/>
            <person name="Gramzow L."/>
            <person name="Gutensohn M."/>
            <person name="Harholt J."/>
            <person name="Hattori M."/>
            <person name="Heyl A."/>
            <person name="Hirai T."/>
            <person name="Hiwatashi Y."/>
            <person name="Ishikawa M."/>
            <person name="Iwata M."/>
            <person name="Karol K.G."/>
            <person name="Koehler B."/>
            <person name="Kolukisaoglu U."/>
            <person name="Kubo M."/>
            <person name="Kurata T."/>
            <person name="Lalonde S."/>
            <person name="Li K."/>
            <person name="Li Y."/>
            <person name="Litt A."/>
            <person name="Lyons E."/>
            <person name="Manning G."/>
            <person name="Maruyama T."/>
            <person name="Michael T.P."/>
            <person name="Mikami K."/>
            <person name="Miyazaki S."/>
            <person name="Morinaga S."/>
            <person name="Murata T."/>
            <person name="Mueller-Roeber B."/>
            <person name="Nelson D.R."/>
            <person name="Obara M."/>
            <person name="Oguri Y."/>
            <person name="Olmstead R.G."/>
            <person name="Onodera N."/>
            <person name="Petersen B.L."/>
            <person name="Pils B."/>
            <person name="Prigge M."/>
            <person name="Rensing S.A."/>
            <person name="Riano-Pachon D.M."/>
            <person name="Roberts A.W."/>
            <person name="Sato Y."/>
            <person name="Scheller H.V."/>
            <person name="Schulz B."/>
            <person name="Schulz C."/>
            <person name="Shakirov E.V."/>
            <person name="Shibagaki N."/>
            <person name="Shinohara N."/>
            <person name="Shippen D.E."/>
            <person name="Soerensen I."/>
            <person name="Sotooka R."/>
            <person name="Sugimoto N."/>
            <person name="Sugita M."/>
            <person name="Sumikawa N."/>
            <person name="Tanurdzic M."/>
            <person name="Theissen G."/>
            <person name="Ulvskov P."/>
            <person name="Wakazuki S."/>
            <person name="Weng J.K."/>
            <person name="Willats W.W."/>
            <person name="Wipf D."/>
            <person name="Wolf P.G."/>
            <person name="Yang L."/>
            <person name="Zimmer A.D."/>
            <person name="Zhu Q."/>
            <person name="Mitros T."/>
            <person name="Hellsten U."/>
            <person name="Loque D."/>
            <person name="Otillar R."/>
            <person name="Salamov A."/>
            <person name="Schmutz J."/>
            <person name="Shapiro H."/>
            <person name="Lindquist E."/>
            <person name="Lucas S."/>
            <person name="Rokhsar D."/>
            <person name="Grigoriev I.V."/>
        </authorList>
    </citation>
    <scope>NUCLEOTIDE SEQUENCE [LARGE SCALE GENOMIC DNA]</scope>
</reference>
<name>D8SJJ1_SELML</name>
<dbReference type="PROSITE" id="PS51375">
    <property type="entry name" value="PPR"/>
    <property type="match status" value="3"/>
</dbReference>
<dbReference type="eggNOG" id="KOG4197">
    <property type="taxonomic scope" value="Eukaryota"/>
</dbReference>
<protein>
    <recommendedName>
        <fullName evidence="6">Pentacotripeptide-repeat region of PRORP domain-containing protein</fullName>
    </recommendedName>
</protein>
<dbReference type="FunFam" id="1.25.40.10:FF:000073">
    <property type="entry name" value="Pentatricopeptide repeat-containing protein chloroplastic"/>
    <property type="match status" value="1"/>
</dbReference>
<dbReference type="NCBIfam" id="TIGR00756">
    <property type="entry name" value="PPR"/>
    <property type="match status" value="5"/>
</dbReference>
<dbReference type="Proteomes" id="UP000001514">
    <property type="component" value="Unassembled WGS sequence"/>
</dbReference>
<organism evidence="5">
    <name type="scientific">Selaginella moellendorffii</name>
    <name type="common">Spikemoss</name>
    <dbReference type="NCBI Taxonomy" id="88036"/>
    <lineage>
        <taxon>Eukaryota</taxon>
        <taxon>Viridiplantae</taxon>
        <taxon>Streptophyta</taxon>
        <taxon>Embryophyta</taxon>
        <taxon>Tracheophyta</taxon>
        <taxon>Lycopodiopsida</taxon>
        <taxon>Selaginellales</taxon>
        <taxon>Selaginellaceae</taxon>
        <taxon>Selaginella</taxon>
    </lineage>
</organism>
<evidence type="ECO:0000256" key="2">
    <source>
        <dbReference type="PROSITE-ProRule" id="PRU00708"/>
    </source>
</evidence>
<dbReference type="InParanoid" id="D8SJJ1"/>
<sequence>MIAEAEAQDHHQSPAPPPPAATPLADASVYASLLRRCGDAGAIAEGRRVHAHIVKHGFDRDILVANSIIQMYGSCGCNGHLQESRALFDSMVDRSSVSWNAMISAYAQSAQFEAALHLFRLMNHDGCLPDRSTFVNALGACCELTALQFGRMIHAQIAESGLERECMVATALINLHGKCGNLEGARAVFDLMEERTIISWTAMITAYSQNGQIVLARQFFDRMPHWCVISGNTLISAYSRGRNLREALRVFGAMESPSSGLVPNEHSYMAVLESCGKLGALAEGREIHARIAKRGFDACDLVAASLIEMYGRCGSVDEAVAVLDQTRSLGRSVWSAAICALGQNGIGGAALGLLQRMQLQGIEVDASSTFVSLLAACSHGGMLREGVELFRSMVGDFGVEPVLEHFLCLVDLLGRAGQLDRALELVTSMPYQADAVAWVSLLSACSVHADKARGALATSSLLEIDRSDAASYCQFVFL</sequence>
<feature type="repeat" description="PPR" evidence="2">
    <location>
        <begin position="264"/>
        <end position="298"/>
    </location>
</feature>
<dbReference type="InterPro" id="IPR011990">
    <property type="entry name" value="TPR-like_helical_dom_sf"/>
</dbReference>
<dbReference type="InterPro" id="IPR002885">
    <property type="entry name" value="PPR_rpt"/>
</dbReference>
<evidence type="ECO:0000313" key="5">
    <source>
        <dbReference type="Proteomes" id="UP000001514"/>
    </source>
</evidence>
<dbReference type="PANTHER" id="PTHR47926">
    <property type="entry name" value="PENTATRICOPEPTIDE REPEAT-CONTAINING PROTEIN"/>
    <property type="match status" value="1"/>
</dbReference>
<dbReference type="Gene3D" id="1.25.40.10">
    <property type="entry name" value="Tetratricopeptide repeat domain"/>
    <property type="match status" value="4"/>
</dbReference>
<keyword evidence="5" id="KW-1185">Reference proteome</keyword>
<dbReference type="Pfam" id="PF13041">
    <property type="entry name" value="PPR_2"/>
    <property type="match status" value="1"/>
</dbReference>
<feature type="repeat" description="PPR" evidence="2">
    <location>
        <begin position="196"/>
        <end position="230"/>
    </location>
</feature>
<keyword evidence="1" id="KW-0677">Repeat</keyword>
<dbReference type="Pfam" id="PF01535">
    <property type="entry name" value="PPR"/>
    <property type="match status" value="7"/>
</dbReference>
<dbReference type="HOGENOM" id="CLU_002706_0_6_1"/>
<dbReference type="GO" id="GO:0048731">
    <property type="term" value="P:system development"/>
    <property type="evidence" value="ECO:0007669"/>
    <property type="project" value="UniProtKB-ARBA"/>
</dbReference>
<dbReference type="AlphaFoldDB" id="D8SJJ1"/>
<dbReference type="GO" id="GO:0003723">
    <property type="term" value="F:RNA binding"/>
    <property type="evidence" value="ECO:0007669"/>
    <property type="project" value="InterPro"/>
</dbReference>
<dbReference type="GO" id="GO:0009451">
    <property type="term" value="P:RNA modification"/>
    <property type="evidence" value="ECO:0007669"/>
    <property type="project" value="InterPro"/>
</dbReference>
<dbReference type="KEGG" id="smo:SELMODRAFT_118492"/>
<evidence type="ECO:0000313" key="4">
    <source>
        <dbReference type="EMBL" id="EFJ15367.1"/>
    </source>
</evidence>
<evidence type="ECO:0008006" key="6">
    <source>
        <dbReference type="Google" id="ProtNLM"/>
    </source>
</evidence>
<dbReference type="EMBL" id="GL377623">
    <property type="protein sequence ID" value="EFJ15367.1"/>
    <property type="molecule type" value="Genomic_DNA"/>
</dbReference>
<evidence type="ECO:0000256" key="3">
    <source>
        <dbReference type="SAM" id="MobiDB-lite"/>
    </source>
</evidence>
<feature type="repeat" description="PPR" evidence="2">
    <location>
        <begin position="95"/>
        <end position="129"/>
    </location>
</feature>
<proteinExistence type="predicted"/>
<gene>
    <name evidence="4" type="ORF">SELMODRAFT_118492</name>
</gene>
<feature type="region of interest" description="Disordered" evidence="3">
    <location>
        <begin position="1"/>
        <end position="22"/>
    </location>
</feature>
<dbReference type="PANTHER" id="PTHR47926:SF533">
    <property type="entry name" value="DYW DOMAIN-CONTAINING PROTEIN"/>
    <property type="match status" value="1"/>
</dbReference>
<dbReference type="Gramene" id="EFJ15367">
    <property type="protein sequence ID" value="EFJ15367"/>
    <property type="gene ID" value="SELMODRAFT_118492"/>
</dbReference>